<reference evidence="4" key="2">
    <citation type="submission" date="2023-05" db="EMBL/GenBank/DDBJ databases">
        <authorList>
            <person name="Schelkunov M.I."/>
        </authorList>
    </citation>
    <scope>NUCLEOTIDE SEQUENCE</scope>
    <source>
        <strain evidence="4">Hsosn_3</strain>
        <tissue evidence="4">Leaf</tissue>
    </source>
</reference>
<evidence type="ECO:0000313" key="5">
    <source>
        <dbReference type="Proteomes" id="UP001237642"/>
    </source>
</evidence>
<reference evidence="4" key="1">
    <citation type="submission" date="2023-02" db="EMBL/GenBank/DDBJ databases">
        <title>Genome of toxic invasive species Heracleum sosnowskyi carries increased number of genes despite the absence of recent whole-genome duplications.</title>
        <authorList>
            <person name="Schelkunov M."/>
            <person name="Shtratnikova V."/>
            <person name="Makarenko M."/>
            <person name="Klepikova A."/>
            <person name="Omelchenko D."/>
            <person name="Novikova G."/>
            <person name="Obukhova E."/>
            <person name="Bogdanov V."/>
            <person name="Penin A."/>
            <person name="Logacheva M."/>
        </authorList>
    </citation>
    <scope>NUCLEOTIDE SEQUENCE</scope>
    <source>
        <strain evidence="4">Hsosn_3</strain>
        <tissue evidence="4">Leaf</tissue>
    </source>
</reference>
<keyword evidence="5" id="KW-1185">Reference proteome</keyword>
<dbReference type="InterPro" id="IPR019398">
    <property type="entry name" value="Pre-rRNA_process_TSR2"/>
</dbReference>
<comment type="similarity">
    <text evidence="1">Belongs to the TSR2 family.</text>
</comment>
<proteinExistence type="inferred from homology"/>
<name>A0AAD8JAD2_9APIA</name>
<accession>A0AAD8JAD2</accession>
<keyword evidence="2" id="KW-0698">rRNA processing</keyword>
<dbReference type="GO" id="GO:0006364">
    <property type="term" value="P:rRNA processing"/>
    <property type="evidence" value="ECO:0007669"/>
    <property type="project" value="UniProtKB-KW"/>
</dbReference>
<dbReference type="EMBL" id="JAUIZM010000002">
    <property type="protein sequence ID" value="KAK1398802.1"/>
    <property type="molecule type" value="Genomic_DNA"/>
</dbReference>
<comment type="caution">
    <text evidence="4">The sequence shown here is derived from an EMBL/GenBank/DDBJ whole genome shotgun (WGS) entry which is preliminary data.</text>
</comment>
<evidence type="ECO:0000256" key="2">
    <source>
        <dbReference type="ARBA" id="ARBA00022552"/>
    </source>
</evidence>
<evidence type="ECO:0000256" key="1">
    <source>
        <dbReference type="ARBA" id="ARBA00006524"/>
    </source>
</evidence>
<protein>
    <submittedName>
        <fullName evidence="4">Pre-rRNA-processing protein TSR2-like</fullName>
    </submittedName>
</protein>
<feature type="region of interest" description="Disordered" evidence="3">
    <location>
        <begin position="118"/>
        <end position="188"/>
    </location>
</feature>
<sequence length="188" mass="20950">MELPQLSNEASIKLQEGINLLLSRWSSLQVAVENEFGGRDSRNRSQQLPIDIFSWFTQSKGPIYIDELEDILDDFMLSLNTELDDGSIEEISEKLMIMHEECLEGNFLSVERLKDAPSVSVPHVKQDTSGDEDSDGSSVEEHTEAGVYSPKSQPNGSQSDHMIVDEPVAGAEDGWTVVPSRRNKGKRN</sequence>
<dbReference type="Proteomes" id="UP001237642">
    <property type="component" value="Unassembled WGS sequence"/>
</dbReference>
<evidence type="ECO:0000313" key="4">
    <source>
        <dbReference type="EMBL" id="KAK1398802.1"/>
    </source>
</evidence>
<dbReference type="Pfam" id="PF10273">
    <property type="entry name" value="WGG"/>
    <property type="match status" value="1"/>
</dbReference>
<organism evidence="4 5">
    <name type="scientific">Heracleum sosnowskyi</name>
    <dbReference type="NCBI Taxonomy" id="360622"/>
    <lineage>
        <taxon>Eukaryota</taxon>
        <taxon>Viridiplantae</taxon>
        <taxon>Streptophyta</taxon>
        <taxon>Embryophyta</taxon>
        <taxon>Tracheophyta</taxon>
        <taxon>Spermatophyta</taxon>
        <taxon>Magnoliopsida</taxon>
        <taxon>eudicotyledons</taxon>
        <taxon>Gunneridae</taxon>
        <taxon>Pentapetalae</taxon>
        <taxon>asterids</taxon>
        <taxon>campanulids</taxon>
        <taxon>Apiales</taxon>
        <taxon>Apiaceae</taxon>
        <taxon>Apioideae</taxon>
        <taxon>apioid superclade</taxon>
        <taxon>Tordylieae</taxon>
        <taxon>Tordyliinae</taxon>
        <taxon>Heracleum</taxon>
    </lineage>
</organism>
<dbReference type="PANTHER" id="PTHR21250">
    <property type="entry name" value="PRE-RRNA-PROCESSING PROTEIN TSR2 HOMOLOG"/>
    <property type="match status" value="1"/>
</dbReference>
<dbReference type="AlphaFoldDB" id="A0AAD8JAD2"/>
<gene>
    <name evidence="4" type="ORF">POM88_008665</name>
</gene>
<evidence type="ECO:0000256" key="3">
    <source>
        <dbReference type="SAM" id="MobiDB-lite"/>
    </source>
</evidence>
<feature type="compositionally biased region" description="Polar residues" evidence="3">
    <location>
        <begin position="150"/>
        <end position="160"/>
    </location>
</feature>